<accession>A0A3B1BM69</accession>
<reference evidence="1" key="1">
    <citation type="submission" date="2018-06" db="EMBL/GenBank/DDBJ databases">
        <authorList>
            <person name="Zhirakovskaya E."/>
        </authorList>
    </citation>
    <scope>NUCLEOTIDE SEQUENCE</scope>
</reference>
<gene>
    <name evidence="1" type="ORF">MNBD_GAMMA24-1252</name>
</gene>
<feature type="non-terminal residue" evidence="1">
    <location>
        <position position="1"/>
    </location>
</feature>
<proteinExistence type="predicted"/>
<evidence type="ECO:0000313" key="1">
    <source>
        <dbReference type="EMBL" id="VAX12904.1"/>
    </source>
</evidence>
<evidence type="ECO:0008006" key="2">
    <source>
        <dbReference type="Google" id="ProtNLM"/>
    </source>
</evidence>
<organism evidence="1">
    <name type="scientific">hydrothermal vent metagenome</name>
    <dbReference type="NCBI Taxonomy" id="652676"/>
    <lineage>
        <taxon>unclassified sequences</taxon>
        <taxon>metagenomes</taxon>
        <taxon>ecological metagenomes</taxon>
    </lineage>
</organism>
<dbReference type="EMBL" id="UOFZ01000069">
    <property type="protein sequence ID" value="VAX12904.1"/>
    <property type="molecule type" value="Genomic_DNA"/>
</dbReference>
<dbReference type="AlphaFoldDB" id="A0A3B1BM69"/>
<protein>
    <recommendedName>
        <fullName evidence="2">ABC transporter Uup C-terminal domain-containing protein</fullName>
    </recommendedName>
</protein>
<name>A0A3B1BM69_9ZZZZ</name>
<sequence>QLAGVTEELKTVNEVLQDETIYAPENKSRLLETLKKQGQLQQRLDMLEEKWLQGSEKLESN</sequence>